<dbReference type="Proteomes" id="UP001546774">
    <property type="component" value="Unassembled WGS sequence"/>
</dbReference>
<reference evidence="2" key="1">
    <citation type="submission" date="2024-03" db="EMBL/GenBank/DDBJ databases">
        <title>Human intestinal bacterial collection.</title>
        <authorList>
            <person name="Pauvert C."/>
            <person name="Hitch T.C.A."/>
            <person name="Clavel T."/>
        </authorList>
    </citation>
    <scope>NUCLEOTIDE SEQUENCE [LARGE SCALE GENOMIC DNA]</scope>
    <source>
        <strain evidence="2">CLA-AA-H89B</strain>
    </source>
</reference>
<sequence>MDGMELLKLAVQIAIGLAAGGFTAAGYFAVITSVGMINRIVDVTNTKAYIPYFEEVIIWGASLGNVWFIFDLPLPAGMPGAVLYGLLSGMFIGLFAVSLAENIKALPIFVRRVRIGAGLGIVVLAIGLGKAAGHLLYYLKLYP</sequence>
<dbReference type="Pfam" id="PF13782">
    <property type="entry name" value="SpoVAB"/>
    <property type="match status" value="1"/>
</dbReference>
<comment type="caution">
    <text evidence="2">The sequence shown here is derived from an EMBL/GenBank/DDBJ whole genome shotgun (WGS) entry which is preliminary data.</text>
</comment>
<dbReference type="EMBL" id="JBBMFS010000005">
    <property type="protein sequence ID" value="MEQ2554794.1"/>
    <property type="molecule type" value="Genomic_DNA"/>
</dbReference>
<keyword evidence="1" id="KW-0472">Membrane</keyword>
<feature type="transmembrane region" description="Helical" evidence="1">
    <location>
        <begin position="82"/>
        <end position="103"/>
    </location>
</feature>
<gene>
    <name evidence="2" type="ORF">WMO37_07130</name>
</gene>
<evidence type="ECO:0000313" key="2">
    <source>
        <dbReference type="EMBL" id="MEQ2554794.1"/>
    </source>
</evidence>
<keyword evidence="1" id="KW-0812">Transmembrane</keyword>
<feature type="transmembrane region" description="Helical" evidence="1">
    <location>
        <begin position="12"/>
        <end position="37"/>
    </location>
</feature>
<dbReference type="InterPro" id="IPR020144">
    <property type="entry name" value="SpoVAB"/>
</dbReference>
<protein>
    <submittedName>
        <fullName evidence="2">Stage V sporulation protein AB</fullName>
    </submittedName>
</protein>
<keyword evidence="1" id="KW-1133">Transmembrane helix</keyword>
<organism evidence="2 3">
    <name type="scientific">Lachnospira intestinalis</name>
    <dbReference type="NCBI Taxonomy" id="3133158"/>
    <lineage>
        <taxon>Bacteria</taxon>
        <taxon>Bacillati</taxon>
        <taxon>Bacillota</taxon>
        <taxon>Clostridia</taxon>
        <taxon>Lachnospirales</taxon>
        <taxon>Lachnospiraceae</taxon>
        <taxon>Lachnospira</taxon>
    </lineage>
</organism>
<feature type="transmembrane region" description="Helical" evidence="1">
    <location>
        <begin position="49"/>
        <end position="70"/>
    </location>
</feature>
<evidence type="ECO:0000256" key="1">
    <source>
        <dbReference type="SAM" id="Phobius"/>
    </source>
</evidence>
<feature type="transmembrane region" description="Helical" evidence="1">
    <location>
        <begin position="115"/>
        <end position="139"/>
    </location>
</feature>
<evidence type="ECO:0000313" key="3">
    <source>
        <dbReference type="Proteomes" id="UP001546774"/>
    </source>
</evidence>
<proteinExistence type="predicted"/>
<name>A0ABV1H511_9FIRM</name>
<accession>A0ABV1H511</accession>
<keyword evidence="3" id="KW-1185">Reference proteome</keyword>